<sequence>MTKILSTFIATKTLGPVLALAVLGASALQAAAACVAEIKAADLVTPGSVQLSINPTNPPQQYVDSDGTLKGLNVELANEIAPRICTPVTLVRMDFPGMIPAVKAGRIDGMNTGMFWNEERSKILFMVPYGVQSLSVVVASDKNVVVKSAADLAGSAVGVETNSYQEKWLTTYSEKLVAEGAKPITIRAFKTATDVTGALLAGQVDSALLIDSVAHTLVEKGRVRESVTGLGENRMSMAFRNKAVAEAVVKALASMQEDGTYKKLFDKFGLRGLPAGQVVAIVGPGPQ</sequence>
<dbReference type="SUPFAM" id="SSF53850">
    <property type="entry name" value="Periplasmic binding protein-like II"/>
    <property type="match status" value="1"/>
</dbReference>
<dbReference type="Pfam" id="PF00497">
    <property type="entry name" value="SBP_bac_3"/>
    <property type="match status" value="1"/>
</dbReference>
<evidence type="ECO:0000256" key="2">
    <source>
        <dbReference type="SAM" id="SignalP"/>
    </source>
</evidence>
<dbReference type="AlphaFoldDB" id="A0A974PME2"/>
<evidence type="ECO:0000259" key="3">
    <source>
        <dbReference type="SMART" id="SM00062"/>
    </source>
</evidence>
<dbReference type="CDD" id="cd01004">
    <property type="entry name" value="PBP2_MidA_like"/>
    <property type="match status" value="1"/>
</dbReference>
<keyword evidence="5" id="KW-1185">Reference proteome</keyword>
<evidence type="ECO:0000313" key="4">
    <source>
        <dbReference type="EMBL" id="QRG05660.1"/>
    </source>
</evidence>
<protein>
    <submittedName>
        <fullName evidence="4">ABC transporter substrate-binding protein</fullName>
    </submittedName>
</protein>
<organism evidence="4 5">
    <name type="scientific">Xanthobacter dioxanivorans</name>
    <dbReference type="NCBI Taxonomy" id="2528964"/>
    <lineage>
        <taxon>Bacteria</taxon>
        <taxon>Pseudomonadati</taxon>
        <taxon>Pseudomonadota</taxon>
        <taxon>Alphaproteobacteria</taxon>
        <taxon>Hyphomicrobiales</taxon>
        <taxon>Xanthobacteraceae</taxon>
        <taxon>Xanthobacter</taxon>
    </lineage>
</organism>
<dbReference type="PROSITE" id="PS51257">
    <property type="entry name" value="PROKAR_LIPOPROTEIN"/>
    <property type="match status" value="1"/>
</dbReference>
<dbReference type="InterPro" id="IPR001638">
    <property type="entry name" value="Solute-binding_3/MltF_N"/>
</dbReference>
<dbReference type="PANTHER" id="PTHR35936:SF17">
    <property type="entry name" value="ARGININE-BINDING EXTRACELLULAR PROTEIN ARTP"/>
    <property type="match status" value="1"/>
</dbReference>
<proteinExistence type="predicted"/>
<feature type="signal peptide" evidence="2">
    <location>
        <begin position="1"/>
        <end position="32"/>
    </location>
</feature>
<dbReference type="Gene3D" id="3.40.190.10">
    <property type="entry name" value="Periplasmic binding protein-like II"/>
    <property type="match status" value="2"/>
</dbReference>
<feature type="chain" id="PRO_5037040979" evidence="2">
    <location>
        <begin position="33"/>
        <end position="287"/>
    </location>
</feature>
<dbReference type="Proteomes" id="UP000596427">
    <property type="component" value="Chromosome"/>
</dbReference>
<keyword evidence="1 2" id="KW-0732">Signal</keyword>
<dbReference type="SMART" id="SM00062">
    <property type="entry name" value="PBPb"/>
    <property type="match status" value="1"/>
</dbReference>
<dbReference type="PANTHER" id="PTHR35936">
    <property type="entry name" value="MEMBRANE-BOUND LYTIC MUREIN TRANSGLYCOSYLASE F"/>
    <property type="match status" value="1"/>
</dbReference>
<feature type="domain" description="Solute-binding protein family 3/N-terminal" evidence="3">
    <location>
        <begin position="48"/>
        <end position="272"/>
    </location>
</feature>
<name>A0A974PME2_9HYPH</name>
<evidence type="ECO:0000256" key="1">
    <source>
        <dbReference type="ARBA" id="ARBA00022729"/>
    </source>
</evidence>
<reference evidence="4 5" key="1">
    <citation type="submission" date="2020-10" db="EMBL/GenBank/DDBJ databases">
        <title>Degradation of 1,4-Dioxane by Xanthobacter sp. YN2, via a Novel Group-2 Soluble Di-Iron Monooxygenase.</title>
        <authorList>
            <person name="Ma F."/>
            <person name="Wang Y."/>
            <person name="Yang J."/>
            <person name="Guo H."/>
            <person name="Su D."/>
            <person name="Yu L."/>
        </authorList>
    </citation>
    <scope>NUCLEOTIDE SEQUENCE [LARGE SCALE GENOMIC DNA]</scope>
    <source>
        <strain evidence="4 5">YN2</strain>
    </source>
</reference>
<gene>
    <name evidence="4" type="ORF">EZH22_21800</name>
</gene>
<dbReference type="KEGG" id="xdi:EZH22_21800"/>
<dbReference type="EMBL" id="CP063362">
    <property type="protein sequence ID" value="QRG05660.1"/>
    <property type="molecule type" value="Genomic_DNA"/>
</dbReference>
<dbReference type="RefSeq" id="WP_203192526.1">
    <property type="nucleotide sequence ID" value="NZ_CP063362.1"/>
</dbReference>
<accession>A0A974PME2</accession>
<evidence type="ECO:0000313" key="5">
    <source>
        <dbReference type="Proteomes" id="UP000596427"/>
    </source>
</evidence>